<organism evidence="2">
    <name type="scientific">Pilchard orthomyxovirus</name>
    <dbReference type="NCBI Taxonomy" id="2732827"/>
    <lineage>
        <taxon>Viruses</taxon>
        <taxon>Riboviria</taxon>
        <taxon>Orthornavirae</taxon>
        <taxon>Negarnaviricota</taxon>
        <taxon>Polyploviricotina</taxon>
        <taxon>Insthoviricetes</taxon>
        <taxon>Articulavirales</taxon>
        <taxon>Orthomyxoviridae</taxon>
        <taxon>Sardinovirus</taxon>
        <taxon>Sardinovirus pilchardi</taxon>
    </lineage>
</organism>
<dbReference type="EMBL" id="MN241322">
    <property type="protein sequence ID" value="QJQ28582.1"/>
    <property type="molecule type" value="Viral_cRNA"/>
</dbReference>
<keyword evidence="1" id="KW-0472">Membrane</keyword>
<evidence type="ECO:0000256" key="1">
    <source>
        <dbReference type="SAM" id="Phobius"/>
    </source>
</evidence>
<evidence type="ECO:0000313" key="2">
    <source>
        <dbReference type="EMBL" id="QJQ28582.1"/>
    </source>
</evidence>
<keyword evidence="1" id="KW-1133">Transmembrane helix</keyword>
<sequence length="449" mass="49715">MPGAARPHLGGPPDRCVCSNPVCLKIGLPSAGVWMKGSKDGSLTIVAEEMEFSQGQNEYQGSGTPVTATGLTATFQVRDLEGDPIYNSLKGTKYTTCKWKLRGSKKPEDDAYLVGNEPSGFMTETSWPNGGDKVVATHCSGVPALISCLGRNYLSMEGCPPIDCLNSTVQRAIVEFEDKECDSYILAHGSKDGVCDDSMCKTDKGCLTKDRIHRVAELPVVQNENCRGLRRSRKTRPAKRMAVLPIQFSRIPPGIKKEERDGWTWINPTMRRGKRSLHDFVRCCGFLMGPGGALWQYDLHTQGETGAASAQDVTKKLNTIVDQMNDRFGHLESKVNENSRTIQTMKETLADIVEEFSDLVVELNLTSAYRDTVLGKQERDLMNLGYCRESGADHCFCAPELIIPTFEPITHPSPIEALHNEWSSLFMWVFIIIIVFLGLAAAVKLRQLF</sequence>
<feature type="transmembrane region" description="Helical" evidence="1">
    <location>
        <begin position="425"/>
        <end position="443"/>
    </location>
</feature>
<protein>
    <submittedName>
        <fullName evidence="2">Putative fusion protein</fullName>
    </submittedName>
</protein>
<dbReference type="Pfam" id="PF13044">
    <property type="entry name" value="Fusion_F0"/>
    <property type="match status" value="1"/>
</dbReference>
<reference evidence="2" key="1">
    <citation type="journal article" date="2020" name="Dis. Aquat. Organ.">
        <title>Pilchard orthomyxovirus (POMV). I. Characterisation of an emerging virus isolated from pilchards Sardinops sagax and Atlantic salmon Salmo salar.</title>
        <authorList>
            <person name="Mohr P.G."/>
            <person name="Crane M.S.J."/>
            <person name="Hoad J."/>
            <person name="Williams L.M."/>
            <person name="Cummins D."/>
            <person name="Neave M.J."/>
            <person name="Shiell B."/>
            <person name="Beddome G."/>
            <person name="Michalski W.P."/>
            <person name="Peck G.R."/>
            <person name="Samsing F."/>
            <person name="Wynne J.W."/>
            <person name="Crameri S.G."/>
            <person name="Hyatt A.D."/>
            <person name="Moody N.J.G."/>
        </authorList>
    </citation>
    <scope>NUCLEOTIDE SEQUENCE</scope>
    <source>
        <strain evidence="2">POMV06-04216</strain>
    </source>
</reference>
<dbReference type="InterPro" id="IPR025167">
    <property type="entry name" value="Fusion_F0_Isavirus"/>
</dbReference>
<name>A0A6M4AJR2_9ORTO</name>
<proteinExistence type="predicted"/>
<accession>A0A6M4AJR2</accession>
<dbReference type="SUPFAM" id="SSF58064">
    <property type="entry name" value="Influenza hemagglutinin (stalk)"/>
    <property type="match status" value="1"/>
</dbReference>
<keyword evidence="1" id="KW-0812">Transmembrane</keyword>